<dbReference type="Proteomes" id="UP001595696">
    <property type="component" value="Unassembled WGS sequence"/>
</dbReference>
<sequence>MTILDEAEFIDATAEYLAALRGPEHGPVNADENLVTDSGLESLQLVALLRFIETLRGDELLEFPELGDLTLRTAYRSLYVGIPAPI</sequence>
<dbReference type="SUPFAM" id="SSF47336">
    <property type="entry name" value="ACP-like"/>
    <property type="match status" value="1"/>
</dbReference>
<dbReference type="InterPro" id="IPR036736">
    <property type="entry name" value="ACP-like_sf"/>
</dbReference>
<gene>
    <name evidence="1" type="ORF">ACFO0B_25235</name>
</gene>
<dbReference type="RefSeq" id="WP_378615053.1">
    <property type="nucleotide sequence ID" value="NZ_JBHSAX010000019.1"/>
</dbReference>
<comment type="caution">
    <text evidence="1">The sequence shown here is derived from an EMBL/GenBank/DDBJ whole genome shotgun (WGS) entry which is preliminary data.</text>
</comment>
<organism evidence="1 2">
    <name type="scientific">Nocardia jiangsuensis</name>
    <dbReference type="NCBI Taxonomy" id="1691563"/>
    <lineage>
        <taxon>Bacteria</taxon>
        <taxon>Bacillati</taxon>
        <taxon>Actinomycetota</taxon>
        <taxon>Actinomycetes</taxon>
        <taxon>Mycobacteriales</taxon>
        <taxon>Nocardiaceae</taxon>
        <taxon>Nocardia</taxon>
    </lineage>
</organism>
<protein>
    <recommendedName>
        <fullName evidence="3">Phosphopantetheine binding protein</fullName>
    </recommendedName>
</protein>
<reference evidence="2" key="1">
    <citation type="journal article" date="2019" name="Int. J. Syst. Evol. Microbiol.">
        <title>The Global Catalogue of Microorganisms (GCM) 10K type strain sequencing project: providing services to taxonomists for standard genome sequencing and annotation.</title>
        <authorList>
            <consortium name="The Broad Institute Genomics Platform"/>
            <consortium name="The Broad Institute Genome Sequencing Center for Infectious Disease"/>
            <person name="Wu L."/>
            <person name="Ma J."/>
        </authorList>
    </citation>
    <scope>NUCLEOTIDE SEQUENCE [LARGE SCALE GENOMIC DNA]</scope>
    <source>
        <strain evidence="2">CGMCC 4.7330</strain>
    </source>
</reference>
<evidence type="ECO:0000313" key="2">
    <source>
        <dbReference type="Proteomes" id="UP001595696"/>
    </source>
</evidence>
<dbReference type="EMBL" id="JBHSAX010000019">
    <property type="protein sequence ID" value="MFC3965306.1"/>
    <property type="molecule type" value="Genomic_DNA"/>
</dbReference>
<name>A0ABV8DZ79_9NOCA</name>
<keyword evidence="2" id="KW-1185">Reference proteome</keyword>
<accession>A0ABV8DZ79</accession>
<evidence type="ECO:0000313" key="1">
    <source>
        <dbReference type="EMBL" id="MFC3965306.1"/>
    </source>
</evidence>
<proteinExistence type="predicted"/>
<evidence type="ECO:0008006" key="3">
    <source>
        <dbReference type="Google" id="ProtNLM"/>
    </source>
</evidence>